<accession>S2E602</accession>
<dbReference type="AlphaFoldDB" id="S2E602"/>
<name>S2E602_9ARCH</name>
<dbReference type="RefSeq" id="WP_010193661.1">
    <property type="nucleotide sequence ID" value="NZ_AHJG01000239.1"/>
</dbReference>
<comment type="caution">
    <text evidence="1">The sequence shown here is derived from an EMBL/GenBank/DDBJ whole genome shotgun (WGS) entry which is preliminary data.</text>
</comment>
<gene>
    <name evidence="1" type="ORF">BG20_I1072</name>
</gene>
<dbReference type="SUPFAM" id="SSF55961">
    <property type="entry name" value="Bet v1-like"/>
    <property type="match status" value="1"/>
</dbReference>
<reference evidence="1 2" key="1">
    <citation type="journal article" date="2012" name="J. Bacteriol.">
        <title>Genome Sequence of "Candidatus Nitrosoarchaeum limnia" BG20, a Low-Salinity Ammonia-Oxidizing Archaeon from the San Francisco Bay Estuary.</title>
        <authorList>
            <person name="Mosier A.C."/>
            <person name="Allen E.E."/>
            <person name="Kim M."/>
            <person name="Ferriera S."/>
            <person name="Francis C.A."/>
        </authorList>
    </citation>
    <scope>NUCLEOTIDE SEQUENCE [LARGE SCALE GENOMIC DNA]</scope>
    <source>
        <strain evidence="1 2">BG20</strain>
    </source>
</reference>
<sequence length="142" mass="16308">MPKIVFEKIIKADRKKVFEITSNFENFQKILPQYYPSVRTISVRGNTSVVEEHLRIAGRELVMMAKHVIDDPILHEIFIIGGDSKGTHITYHYEHIPNGTKLIVEVNWKLKGVMRLSSIIGRQDISKEYSKIVDEFALIAEG</sequence>
<evidence type="ECO:0000313" key="1">
    <source>
        <dbReference type="EMBL" id="EPA04921.1"/>
    </source>
</evidence>
<evidence type="ECO:0008006" key="3">
    <source>
        <dbReference type="Google" id="ProtNLM"/>
    </source>
</evidence>
<proteinExistence type="predicted"/>
<organism evidence="1 2">
    <name type="scientific">Candidatus Nitrosarchaeum limnium BG20</name>
    <dbReference type="NCBI Taxonomy" id="859192"/>
    <lineage>
        <taxon>Archaea</taxon>
        <taxon>Nitrososphaerota</taxon>
        <taxon>Nitrososphaeria</taxon>
        <taxon>Nitrosopumilales</taxon>
        <taxon>Nitrosopumilaceae</taxon>
        <taxon>Nitrosarchaeum</taxon>
    </lineage>
</organism>
<keyword evidence="2" id="KW-1185">Reference proteome</keyword>
<dbReference type="InterPro" id="IPR023393">
    <property type="entry name" value="START-like_dom_sf"/>
</dbReference>
<dbReference type="Gene3D" id="3.30.530.20">
    <property type="match status" value="1"/>
</dbReference>
<dbReference type="EMBL" id="AHJG01000239">
    <property type="protein sequence ID" value="EPA04921.1"/>
    <property type="molecule type" value="Genomic_DNA"/>
</dbReference>
<dbReference type="OrthoDB" id="10113at2157"/>
<protein>
    <recommendedName>
        <fullName evidence="3">Polyketide cyclase/dehydrase</fullName>
    </recommendedName>
</protein>
<dbReference type="Proteomes" id="UP000014065">
    <property type="component" value="Unassembled WGS sequence"/>
</dbReference>
<evidence type="ECO:0000313" key="2">
    <source>
        <dbReference type="Proteomes" id="UP000014065"/>
    </source>
</evidence>